<dbReference type="OrthoDB" id="9785699at2"/>
<keyword evidence="1" id="KW-0175">Coiled coil</keyword>
<gene>
    <name evidence="3" type="ordered locus">PNF1_1340</name>
</gene>
<dbReference type="Proteomes" id="UP000006820">
    <property type="component" value="Plasmid pNF1"/>
</dbReference>
<evidence type="ECO:0000256" key="1">
    <source>
        <dbReference type="SAM" id="Coils"/>
    </source>
</evidence>
<dbReference type="AlphaFoldDB" id="Q5YMD2"/>
<keyword evidence="3" id="KW-0614">Plasmid</keyword>
<dbReference type="eggNOG" id="ENOG5031VE8">
    <property type="taxonomic scope" value="Bacteria"/>
</dbReference>
<organism evidence="3 4">
    <name type="scientific">Nocardia farcinica (strain IFM 10152)</name>
    <dbReference type="NCBI Taxonomy" id="247156"/>
    <lineage>
        <taxon>Bacteria</taxon>
        <taxon>Bacillati</taxon>
        <taxon>Actinomycetota</taxon>
        <taxon>Actinomycetes</taxon>
        <taxon>Mycobacteriales</taxon>
        <taxon>Nocardiaceae</taxon>
        <taxon>Nocardia</taxon>
    </lineage>
</organism>
<protein>
    <submittedName>
        <fullName evidence="3">Uncharacterized protein</fullName>
    </submittedName>
</protein>
<dbReference type="HOGENOM" id="CLU_933331_0_0_11"/>
<proteinExistence type="predicted"/>
<feature type="coiled-coil region" evidence="1">
    <location>
        <begin position="265"/>
        <end position="319"/>
    </location>
</feature>
<keyword evidence="4" id="KW-1185">Reference proteome</keyword>
<feature type="compositionally biased region" description="Basic and acidic residues" evidence="2">
    <location>
        <begin position="78"/>
        <end position="95"/>
    </location>
</feature>
<dbReference type="KEGG" id="nfa:PNF1_1340"/>
<name>Q5YMD2_NOCFA</name>
<geneLocation type="plasmid" evidence="3 4">
    <name>pNF1</name>
</geneLocation>
<dbReference type="GeneID" id="61136358"/>
<dbReference type="InterPro" id="IPR046632">
    <property type="entry name" value="DUF6744"/>
</dbReference>
<dbReference type="RefSeq" id="WP_011212341.1">
    <property type="nucleotide sequence ID" value="NC_006362.1"/>
</dbReference>
<evidence type="ECO:0000313" key="4">
    <source>
        <dbReference type="Proteomes" id="UP000006820"/>
    </source>
</evidence>
<dbReference type="Pfam" id="PF20529">
    <property type="entry name" value="DUF6744"/>
    <property type="match status" value="1"/>
</dbReference>
<evidence type="ECO:0000313" key="3">
    <source>
        <dbReference type="EMBL" id="BAD60659.1"/>
    </source>
</evidence>
<feature type="region of interest" description="Disordered" evidence="2">
    <location>
        <begin position="74"/>
        <end position="95"/>
    </location>
</feature>
<evidence type="ECO:0000256" key="2">
    <source>
        <dbReference type="SAM" id="MobiDB-lite"/>
    </source>
</evidence>
<reference evidence="3 4" key="1">
    <citation type="journal article" date="2004" name="Proc. Natl. Acad. Sci. U.S.A.">
        <title>The complete genomic sequence of Nocardia farcinica IFM 10152.</title>
        <authorList>
            <person name="Ishikawa J."/>
            <person name="Yamashita A."/>
            <person name="Mikami Y."/>
            <person name="Hoshino Y."/>
            <person name="Kurita H."/>
            <person name="Hotta K."/>
            <person name="Shiba T."/>
            <person name="Hattori M."/>
        </authorList>
    </citation>
    <scope>NUCLEOTIDE SEQUENCE [LARGE SCALE GENOMIC DNA]</scope>
    <source>
        <strain evidence="3 4">IFM 10152</strain>
        <plasmid evidence="4">Plasmid pNF1</plasmid>
    </source>
</reference>
<sequence>MSVFDQYTDKAEASPVLGWLVLYSIFRGEVTPDELAKWFDEFDLDTVHLPPPLRADDAFERVTGPQGVKAVYSLDDPTADRKTRPRRKSGDDAGDRVATLMVRHVRRDSGQLVRHLVREVRDEERTELSYDTRLGVIAFIRSDDPDAAGAGKLRVEPDAAAIADLPQGEQDRVEQLLAEVTDLHTWHSTYMGPDRLRAVVRRYVEALGGLKVRPTGGVYFVTAEHESTLAGLREVVARFGSGSHFVRVPLPDEDEMREMIVNAFTNQAREDLEKLAEDIAAAKANGAGDAALTNLHNRFQQLSRRAEEYSERLSDSLDDTHASLRLVNMQLAELMIRAAG</sequence>
<dbReference type="EMBL" id="AP006619">
    <property type="protein sequence ID" value="BAD60659.1"/>
    <property type="molecule type" value="Genomic_DNA"/>
</dbReference>
<accession>Q5YMD2</accession>